<dbReference type="Pfam" id="PF00331">
    <property type="entry name" value="Glyco_hydro_10"/>
    <property type="match status" value="1"/>
</dbReference>
<dbReference type="InterPro" id="IPR031158">
    <property type="entry name" value="GH10_AS"/>
</dbReference>
<evidence type="ECO:0000256" key="6">
    <source>
        <dbReference type="ARBA" id="ARBA00023277"/>
    </source>
</evidence>
<evidence type="ECO:0000256" key="5">
    <source>
        <dbReference type="ARBA" id="ARBA00022801"/>
    </source>
</evidence>
<keyword evidence="8 10" id="KW-0624">Polysaccharide degradation</keyword>
<gene>
    <name evidence="13" type="ORF">BXP70_18390</name>
</gene>
<comment type="similarity">
    <text evidence="2 10">Belongs to the glycosyl hydrolase 10 (cellulase F) family.</text>
</comment>
<evidence type="ECO:0000256" key="4">
    <source>
        <dbReference type="ARBA" id="ARBA00022729"/>
    </source>
</evidence>
<dbReference type="SUPFAM" id="SSF51445">
    <property type="entry name" value="(Trans)glycosidases"/>
    <property type="match status" value="1"/>
</dbReference>
<dbReference type="AlphaFoldDB" id="A0A243WAD9"/>
<dbReference type="Gene3D" id="3.20.20.80">
    <property type="entry name" value="Glycosidases"/>
    <property type="match status" value="1"/>
</dbReference>
<reference evidence="13 14" key="1">
    <citation type="submission" date="2017-01" db="EMBL/GenBank/DDBJ databases">
        <title>A new Hymenobacter.</title>
        <authorList>
            <person name="Liang Y."/>
            <person name="Feng F."/>
        </authorList>
    </citation>
    <scope>NUCLEOTIDE SEQUENCE [LARGE SCALE GENOMIC DNA]</scope>
    <source>
        <strain evidence="13">MIMBbqt21</strain>
    </source>
</reference>
<evidence type="ECO:0000256" key="8">
    <source>
        <dbReference type="ARBA" id="ARBA00023326"/>
    </source>
</evidence>
<dbReference type="InterPro" id="IPR026444">
    <property type="entry name" value="Secre_tail"/>
</dbReference>
<keyword evidence="5 10" id="KW-0378">Hydrolase</keyword>
<keyword evidence="4" id="KW-0732">Signal</keyword>
<dbReference type="InterPro" id="IPR017853">
    <property type="entry name" value="GH"/>
</dbReference>
<dbReference type="PRINTS" id="PR00134">
    <property type="entry name" value="GLHYDRLASE10"/>
</dbReference>
<dbReference type="SMART" id="SM00633">
    <property type="entry name" value="Glyco_10"/>
    <property type="match status" value="1"/>
</dbReference>
<name>A0A243WAD9_9BACT</name>
<proteinExistence type="inferred from homology"/>
<dbReference type="PANTHER" id="PTHR31490:SF88">
    <property type="entry name" value="BETA-XYLANASE"/>
    <property type="match status" value="1"/>
</dbReference>
<evidence type="ECO:0000256" key="9">
    <source>
        <dbReference type="PROSITE-ProRule" id="PRU10061"/>
    </source>
</evidence>
<dbReference type="PANTHER" id="PTHR31490">
    <property type="entry name" value="GLYCOSYL HYDROLASE"/>
    <property type="match status" value="1"/>
</dbReference>
<sequence length="603" mass="64953">MLTSASLYAQNAPVTQQMESGALGSDWNTLTATGTTYITSATDVAASQNPGNATKVASYTVTFPGPGSYDLYVRVRVGSGAANDDSFYYGNGFGVKDPTNSDDWTICNNLYGVGYTGGALAVDGGGTAAQTGVWKWLNLSKFNGGEAPVTFVVAANNLTQTFQIGGRENGLDIDKVVFGTTGLYFTVNNLDNGQQGSVNPPTPPPTPTGPPIAAGKSKFLGGIYSNAQAPNFTAYWNQVTPENAGKWGSVESTRNVMNWAELDAAYKLAKDNGLPFKMHTLIWGAQQPTWIASLPPAEQLAEIKEWYMLVAQRYPNIDIIEVVNEPLHAPPTSPGTNGDAGNYANALGGSGTTGWDWVITSFQLARQYFPQAKLWLNDYSVENTITSAQNYLVIINLLKSRGLIDGIGVQGHAFSTRNTPASTLTTTITSFAQTGLPVYITELDIDGVNAQGQLDDQIQLAEYQRVFPLFWTNPGVKGITLWGYRIGHWRTTQGAYLVNSDETERPALAWLRSYVKETVLATKTAERFAVNAYPNPAAGGQFTLQGTEKLSRIRVLDLSGKQVYAVQVAKQPAIDVKLNVAPGLYIVELSDGQSTQSKKLVVE</sequence>
<dbReference type="RefSeq" id="WP_179197737.1">
    <property type="nucleotide sequence ID" value="NZ_MTSE01000010.1"/>
</dbReference>
<feature type="active site" description="Nucleophile" evidence="9">
    <location>
        <position position="442"/>
    </location>
</feature>
<comment type="caution">
    <text evidence="13">The sequence shown here is derived from an EMBL/GenBank/DDBJ whole genome shotgun (WGS) entry which is preliminary data.</text>
</comment>
<keyword evidence="6 10" id="KW-0119">Carbohydrate metabolism</keyword>
<evidence type="ECO:0000256" key="3">
    <source>
        <dbReference type="ARBA" id="ARBA00022651"/>
    </source>
</evidence>
<evidence type="ECO:0000256" key="7">
    <source>
        <dbReference type="ARBA" id="ARBA00023295"/>
    </source>
</evidence>
<dbReference type="InterPro" id="IPR044846">
    <property type="entry name" value="GH10"/>
</dbReference>
<evidence type="ECO:0000259" key="12">
    <source>
        <dbReference type="PROSITE" id="PS51760"/>
    </source>
</evidence>
<keyword evidence="14" id="KW-1185">Reference proteome</keyword>
<keyword evidence="7 10" id="KW-0326">Glycosidase</keyword>
<dbReference type="InterPro" id="IPR001000">
    <property type="entry name" value="GH10_dom"/>
</dbReference>
<keyword evidence="3" id="KW-0858">Xylan degradation</keyword>
<dbReference type="NCBIfam" id="TIGR04183">
    <property type="entry name" value="Por_Secre_tail"/>
    <property type="match status" value="1"/>
</dbReference>
<dbReference type="PROSITE" id="PS51760">
    <property type="entry name" value="GH10_2"/>
    <property type="match status" value="1"/>
</dbReference>
<accession>A0A243WAD9</accession>
<feature type="domain" description="GH10" evidence="12">
    <location>
        <begin position="214"/>
        <end position="514"/>
    </location>
</feature>
<dbReference type="PROSITE" id="PS00591">
    <property type="entry name" value="GH10_1"/>
    <property type="match status" value="1"/>
</dbReference>
<evidence type="ECO:0000313" key="13">
    <source>
        <dbReference type="EMBL" id="OUJ72527.1"/>
    </source>
</evidence>
<feature type="compositionally biased region" description="Pro residues" evidence="11">
    <location>
        <begin position="200"/>
        <end position="210"/>
    </location>
</feature>
<protein>
    <recommendedName>
        <fullName evidence="10">Beta-xylanase</fullName>
        <ecNumber evidence="10">3.2.1.8</ecNumber>
    </recommendedName>
</protein>
<feature type="region of interest" description="Disordered" evidence="11">
    <location>
        <begin position="192"/>
        <end position="212"/>
    </location>
</feature>
<dbReference type="Pfam" id="PF18962">
    <property type="entry name" value="Por_Secre_tail"/>
    <property type="match status" value="1"/>
</dbReference>
<dbReference type="EC" id="3.2.1.8" evidence="10"/>
<evidence type="ECO:0000256" key="1">
    <source>
        <dbReference type="ARBA" id="ARBA00000681"/>
    </source>
</evidence>
<evidence type="ECO:0000256" key="10">
    <source>
        <dbReference type="RuleBase" id="RU361174"/>
    </source>
</evidence>
<comment type="catalytic activity">
    <reaction evidence="1 10">
        <text>Endohydrolysis of (1-&gt;4)-beta-D-xylosidic linkages in xylans.</text>
        <dbReference type="EC" id="3.2.1.8"/>
    </reaction>
</comment>
<evidence type="ECO:0000313" key="14">
    <source>
        <dbReference type="Proteomes" id="UP000194873"/>
    </source>
</evidence>
<organism evidence="13 14">
    <name type="scientific">Hymenobacter crusticola</name>
    <dbReference type="NCBI Taxonomy" id="1770526"/>
    <lineage>
        <taxon>Bacteria</taxon>
        <taxon>Pseudomonadati</taxon>
        <taxon>Bacteroidota</taxon>
        <taxon>Cytophagia</taxon>
        <taxon>Cytophagales</taxon>
        <taxon>Hymenobacteraceae</taxon>
        <taxon>Hymenobacter</taxon>
    </lineage>
</organism>
<dbReference type="GO" id="GO:0045493">
    <property type="term" value="P:xylan catabolic process"/>
    <property type="evidence" value="ECO:0007669"/>
    <property type="project" value="UniProtKB-KW"/>
</dbReference>
<dbReference type="Proteomes" id="UP000194873">
    <property type="component" value="Unassembled WGS sequence"/>
</dbReference>
<evidence type="ECO:0000256" key="11">
    <source>
        <dbReference type="SAM" id="MobiDB-lite"/>
    </source>
</evidence>
<dbReference type="GO" id="GO:0031176">
    <property type="term" value="F:endo-1,4-beta-xylanase activity"/>
    <property type="evidence" value="ECO:0007669"/>
    <property type="project" value="UniProtKB-EC"/>
</dbReference>
<dbReference type="EMBL" id="MTSE01000010">
    <property type="protein sequence ID" value="OUJ72527.1"/>
    <property type="molecule type" value="Genomic_DNA"/>
</dbReference>
<evidence type="ECO:0000256" key="2">
    <source>
        <dbReference type="ARBA" id="ARBA00007495"/>
    </source>
</evidence>